<keyword evidence="3" id="KW-1185">Reference proteome</keyword>
<organism evidence="2 3">
    <name type="scientific">Euplotes crassus</name>
    <dbReference type="NCBI Taxonomy" id="5936"/>
    <lineage>
        <taxon>Eukaryota</taxon>
        <taxon>Sar</taxon>
        <taxon>Alveolata</taxon>
        <taxon>Ciliophora</taxon>
        <taxon>Intramacronucleata</taxon>
        <taxon>Spirotrichea</taxon>
        <taxon>Hypotrichia</taxon>
        <taxon>Euplotida</taxon>
        <taxon>Euplotidae</taxon>
        <taxon>Moneuplotes</taxon>
    </lineage>
</organism>
<evidence type="ECO:0000256" key="1">
    <source>
        <dbReference type="SAM" id="Phobius"/>
    </source>
</evidence>
<dbReference type="Proteomes" id="UP001295684">
    <property type="component" value="Unassembled WGS sequence"/>
</dbReference>
<gene>
    <name evidence="2" type="ORF">ECRASSUSDP1_LOCUS25334</name>
</gene>
<protein>
    <submittedName>
        <fullName evidence="2">Uncharacterized protein</fullName>
    </submittedName>
</protein>
<keyword evidence="1" id="KW-0472">Membrane</keyword>
<evidence type="ECO:0000313" key="2">
    <source>
        <dbReference type="EMBL" id="CAI2383822.1"/>
    </source>
</evidence>
<dbReference type="AlphaFoldDB" id="A0AAD1Y6J6"/>
<name>A0AAD1Y6J6_EUPCR</name>
<proteinExistence type="predicted"/>
<keyword evidence="1" id="KW-0812">Transmembrane</keyword>
<accession>A0AAD1Y6J6</accession>
<sequence length="114" mass="13398">MVIRPNKIRYLRKGVKLEGKEFEELLAKAEHIERGQRILMKTSVWVILVVSFLSFAVPAAWVSNRKRSAKSYIDENYDIDQEEEREESKILINTYIEKKSKGDLEEVIDEKDIL</sequence>
<evidence type="ECO:0000313" key="3">
    <source>
        <dbReference type="Proteomes" id="UP001295684"/>
    </source>
</evidence>
<reference evidence="2" key="1">
    <citation type="submission" date="2023-07" db="EMBL/GenBank/DDBJ databases">
        <authorList>
            <consortium name="AG Swart"/>
            <person name="Singh M."/>
            <person name="Singh A."/>
            <person name="Seah K."/>
            <person name="Emmerich C."/>
        </authorList>
    </citation>
    <scope>NUCLEOTIDE SEQUENCE</scope>
    <source>
        <strain evidence="2">DP1</strain>
    </source>
</reference>
<comment type="caution">
    <text evidence="2">The sequence shown here is derived from an EMBL/GenBank/DDBJ whole genome shotgun (WGS) entry which is preliminary data.</text>
</comment>
<dbReference type="EMBL" id="CAMPGE010026129">
    <property type="protein sequence ID" value="CAI2383822.1"/>
    <property type="molecule type" value="Genomic_DNA"/>
</dbReference>
<feature type="transmembrane region" description="Helical" evidence="1">
    <location>
        <begin position="44"/>
        <end position="62"/>
    </location>
</feature>
<keyword evidence="1" id="KW-1133">Transmembrane helix</keyword>